<gene>
    <name evidence="2" type="ORF">DFH05DRAFT_632117</name>
</gene>
<dbReference type="EMBL" id="JANVFU010000002">
    <property type="protein sequence ID" value="KAJ3749050.1"/>
    <property type="molecule type" value="Genomic_DNA"/>
</dbReference>
<evidence type="ECO:0000256" key="1">
    <source>
        <dbReference type="SAM" id="MobiDB-lite"/>
    </source>
</evidence>
<feature type="region of interest" description="Disordered" evidence="1">
    <location>
        <begin position="62"/>
        <end position="111"/>
    </location>
</feature>
<accession>A0A9W8U1F6</accession>
<evidence type="ECO:0000313" key="2">
    <source>
        <dbReference type="EMBL" id="KAJ3749050.1"/>
    </source>
</evidence>
<name>A0A9W8U1F6_9AGAR</name>
<proteinExistence type="predicted"/>
<dbReference type="AlphaFoldDB" id="A0A9W8U1F6"/>
<protein>
    <submittedName>
        <fullName evidence="2">Uncharacterized protein</fullName>
    </submittedName>
</protein>
<keyword evidence="3" id="KW-1185">Reference proteome</keyword>
<evidence type="ECO:0000313" key="3">
    <source>
        <dbReference type="Proteomes" id="UP001142393"/>
    </source>
</evidence>
<feature type="compositionally biased region" description="Low complexity" evidence="1">
    <location>
        <begin position="97"/>
        <end position="108"/>
    </location>
</feature>
<dbReference type="Proteomes" id="UP001142393">
    <property type="component" value="Unassembled WGS sequence"/>
</dbReference>
<comment type="caution">
    <text evidence="2">The sequence shown here is derived from an EMBL/GenBank/DDBJ whole genome shotgun (WGS) entry which is preliminary data.</text>
</comment>
<organism evidence="2 3">
    <name type="scientific">Lentinula detonsa</name>
    <dbReference type="NCBI Taxonomy" id="2804962"/>
    <lineage>
        <taxon>Eukaryota</taxon>
        <taxon>Fungi</taxon>
        <taxon>Dikarya</taxon>
        <taxon>Basidiomycota</taxon>
        <taxon>Agaricomycotina</taxon>
        <taxon>Agaricomycetes</taxon>
        <taxon>Agaricomycetidae</taxon>
        <taxon>Agaricales</taxon>
        <taxon>Marasmiineae</taxon>
        <taxon>Omphalotaceae</taxon>
        <taxon>Lentinula</taxon>
    </lineage>
</organism>
<reference evidence="2 3" key="1">
    <citation type="journal article" date="2023" name="Proc. Natl. Acad. Sci. U.S.A.">
        <title>A global phylogenomic analysis of the shiitake genus Lentinula.</title>
        <authorList>
            <person name="Sierra-Patev S."/>
            <person name="Min B."/>
            <person name="Naranjo-Ortiz M."/>
            <person name="Looney B."/>
            <person name="Konkel Z."/>
            <person name="Slot J.C."/>
            <person name="Sakamoto Y."/>
            <person name="Steenwyk J.L."/>
            <person name="Rokas A."/>
            <person name="Carro J."/>
            <person name="Camarero S."/>
            <person name="Ferreira P."/>
            <person name="Molpeceres G."/>
            <person name="Ruiz-Duenas F.J."/>
            <person name="Serrano A."/>
            <person name="Henrissat B."/>
            <person name="Drula E."/>
            <person name="Hughes K.W."/>
            <person name="Mata J.L."/>
            <person name="Ishikawa N.K."/>
            <person name="Vargas-Isla R."/>
            <person name="Ushijima S."/>
            <person name="Smith C.A."/>
            <person name="Donoghue J."/>
            <person name="Ahrendt S."/>
            <person name="Andreopoulos W."/>
            <person name="He G."/>
            <person name="LaButti K."/>
            <person name="Lipzen A."/>
            <person name="Ng V."/>
            <person name="Riley R."/>
            <person name="Sandor L."/>
            <person name="Barry K."/>
            <person name="Martinez A.T."/>
            <person name="Xiao Y."/>
            <person name="Gibbons J.G."/>
            <person name="Terashima K."/>
            <person name="Grigoriev I.V."/>
            <person name="Hibbett D."/>
        </authorList>
    </citation>
    <scope>NUCLEOTIDE SEQUENCE [LARGE SCALE GENOMIC DNA]</scope>
    <source>
        <strain evidence="2 3">TFB7810</strain>
    </source>
</reference>
<sequence length="167" mass="17462">MQLIGKSAKYLRLGVINFPMSISMYMFNCCTCGTCPPPNLCLGSGCSCQTCPTPILAPTPAPPPAPLIRPSSSDHAHLTGLPATATPTPVPAPAPTTPSTAPATPTRPNETSTTITYVHHTYHCGGHVTPAWTPITMRYTPNVVYTPIPQSQCVESGSSCCSSCCSN</sequence>